<dbReference type="InterPro" id="IPR000551">
    <property type="entry name" value="MerR-type_HTH_dom"/>
</dbReference>
<evidence type="ECO:0000313" key="5">
    <source>
        <dbReference type="Proteomes" id="UP001444625"/>
    </source>
</evidence>
<dbReference type="RefSeq" id="WP_345825075.1">
    <property type="nucleotide sequence ID" value="NZ_JBDIML010000003.1"/>
</dbReference>
<dbReference type="PANTHER" id="PTHR30204:SF98">
    <property type="entry name" value="HTH-TYPE TRANSCRIPTIONAL REGULATOR ADHR"/>
    <property type="match status" value="1"/>
</dbReference>
<keyword evidence="5" id="KW-1185">Reference proteome</keyword>
<protein>
    <submittedName>
        <fullName evidence="4">MerR family transcriptional regulator</fullName>
    </submittedName>
</protein>
<evidence type="ECO:0000256" key="1">
    <source>
        <dbReference type="ARBA" id="ARBA00023125"/>
    </source>
</evidence>
<dbReference type="PROSITE" id="PS00552">
    <property type="entry name" value="HTH_MERR_1"/>
    <property type="match status" value="1"/>
</dbReference>
<dbReference type="PANTHER" id="PTHR30204">
    <property type="entry name" value="REDOX-CYCLING DRUG-SENSING TRANSCRIPTIONAL ACTIVATOR SOXR"/>
    <property type="match status" value="1"/>
</dbReference>
<dbReference type="PROSITE" id="PS50937">
    <property type="entry name" value="HTH_MERR_2"/>
    <property type="match status" value="1"/>
</dbReference>
<dbReference type="InterPro" id="IPR009061">
    <property type="entry name" value="DNA-bd_dom_put_sf"/>
</dbReference>
<feature type="coiled-coil region" evidence="2">
    <location>
        <begin position="89"/>
        <end position="116"/>
    </location>
</feature>
<proteinExistence type="predicted"/>
<dbReference type="SUPFAM" id="SSF46955">
    <property type="entry name" value="Putative DNA-binding domain"/>
    <property type="match status" value="1"/>
</dbReference>
<evidence type="ECO:0000259" key="3">
    <source>
        <dbReference type="PROSITE" id="PS50937"/>
    </source>
</evidence>
<sequence length="139" mass="16366">MAYRIGELSKLIGISEHTLRYYEKEGLVVPERDKNNIRHYSEDNKLWAEFILHMKGTGMSLDDLKSYTQLWKSGEEGTEGLLEILISHRGKVMNQLENYKKNLELLNTKIDFYQSSIEKNKAANLYEKFVHIKKNRDKL</sequence>
<dbReference type="SMART" id="SM00422">
    <property type="entry name" value="HTH_MERR"/>
    <property type="match status" value="1"/>
</dbReference>
<dbReference type="InterPro" id="IPR047057">
    <property type="entry name" value="MerR_fam"/>
</dbReference>
<organism evidence="4 5">
    <name type="scientific">Ornithinibacillus xuwenensis</name>
    <dbReference type="NCBI Taxonomy" id="3144668"/>
    <lineage>
        <taxon>Bacteria</taxon>
        <taxon>Bacillati</taxon>
        <taxon>Bacillota</taxon>
        <taxon>Bacilli</taxon>
        <taxon>Bacillales</taxon>
        <taxon>Bacillaceae</taxon>
        <taxon>Ornithinibacillus</taxon>
    </lineage>
</organism>
<reference evidence="4 5" key="1">
    <citation type="submission" date="2024-05" db="EMBL/GenBank/DDBJ databases">
        <authorList>
            <person name="Haq I."/>
            <person name="Ullah Z."/>
            <person name="Ahmad R."/>
            <person name="Li M."/>
            <person name="Tong Y."/>
        </authorList>
    </citation>
    <scope>NUCLEOTIDE SEQUENCE [LARGE SCALE GENOMIC DNA]</scope>
    <source>
        <strain evidence="4 5">16A2E</strain>
    </source>
</reference>
<name>A0ABU9XHZ0_9BACI</name>
<dbReference type="Gene3D" id="1.10.1660.10">
    <property type="match status" value="1"/>
</dbReference>
<keyword evidence="1" id="KW-0238">DNA-binding</keyword>
<dbReference type="EMBL" id="JBDIML010000003">
    <property type="protein sequence ID" value="MEN2767605.1"/>
    <property type="molecule type" value="Genomic_DNA"/>
</dbReference>
<dbReference type="Pfam" id="PF13411">
    <property type="entry name" value="MerR_1"/>
    <property type="match status" value="1"/>
</dbReference>
<evidence type="ECO:0000256" key="2">
    <source>
        <dbReference type="SAM" id="Coils"/>
    </source>
</evidence>
<evidence type="ECO:0000313" key="4">
    <source>
        <dbReference type="EMBL" id="MEN2767605.1"/>
    </source>
</evidence>
<gene>
    <name evidence="4" type="ORF">ABC228_10430</name>
</gene>
<accession>A0ABU9XHZ0</accession>
<comment type="caution">
    <text evidence="4">The sequence shown here is derived from an EMBL/GenBank/DDBJ whole genome shotgun (WGS) entry which is preliminary data.</text>
</comment>
<dbReference type="Proteomes" id="UP001444625">
    <property type="component" value="Unassembled WGS sequence"/>
</dbReference>
<feature type="domain" description="HTH merR-type" evidence="3">
    <location>
        <begin position="2"/>
        <end position="70"/>
    </location>
</feature>
<keyword evidence="2" id="KW-0175">Coiled coil</keyword>
<dbReference type="PRINTS" id="PR00040">
    <property type="entry name" value="HTHMERR"/>
</dbReference>
<dbReference type="CDD" id="cd01109">
    <property type="entry name" value="HTH_YyaN"/>
    <property type="match status" value="1"/>
</dbReference>